<dbReference type="PRINTS" id="PR00455">
    <property type="entry name" value="HTHTETR"/>
</dbReference>
<dbReference type="EMBL" id="CP046052">
    <property type="protein sequence ID" value="QGM45122.1"/>
    <property type="molecule type" value="Genomic_DNA"/>
</dbReference>
<evidence type="ECO:0000256" key="3">
    <source>
        <dbReference type="ARBA" id="ARBA00023125"/>
    </source>
</evidence>
<keyword evidence="3 5" id="KW-0238">DNA-binding</keyword>
<dbReference type="AlphaFoldDB" id="A0A6B8KC29"/>
<dbReference type="Gene3D" id="1.10.357.10">
    <property type="entry name" value="Tetracycline Repressor, domain 2"/>
    <property type="match status" value="1"/>
</dbReference>
<dbReference type="PROSITE" id="PS50977">
    <property type="entry name" value="HTH_TETR_2"/>
    <property type="match status" value="1"/>
</dbReference>
<evidence type="ECO:0000313" key="8">
    <source>
        <dbReference type="Proteomes" id="UP000309061"/>
    </source>
</evidence>
<dbReference type="Pfam" id="PF13977">
    <property type="entry name" value="TetR_C_6"/>
    <property type="match status" value="1"/>
</dbReference>
<dbReference type="PANTHER" id="PTHR30055">
    <property type="entry name" value="HTH-TYPE TRANSCRIPTIONAL REGULATOR RUTR"/>
    <property type="match status" value="1"/>
</dbReference>
<dbReference type="OrthoDB" id="9808189at2"/>
<dbReference type="InterPro" id="IPR001647">
    <property type="entry name" value="HTH_TetR"/>
</dbReference>
<feature type="domain" description="HTH tetR-type" evidence="6">
    <location>
        <begin position="10"/>
        <end position="70"/>
    </location>
</feature>
<feature type="DNA-binding region" description="H-T-H motif" evidence="5">
    <location>
        <begin position="33"/>
        <end position="52"/>
    </location>
</feature>
<gene>
    <name evidence="7" type="ORF">H2LOC_005135</name>
</gene>
<reference evidence="7 8" key="1">
    <citation type="submission" date="2019-11" db="EMBL/GenBank/DDBJ databases">
        <title>The genome sequence of Methylocystis heyeri.</title>
        <authorList>
            <person name="Oshkin I.Y."/>
            <person name="Miroshnikov K."/>
            <person name="Dedysh S.N."/>
        </authorList>
    </citation>
    <scope>NUCLEOTIDE SEQUENCE [LARGE SCALE GENOMIC DNA]</scope>
    <source>
        <strain evidence="7 8">H2</strain>
    </source>
</reference>
<sequence>MRKLDPVRHEEKRLEILAAARRCFERSGLKGASISDICKEAGISPGHLYHYFDSKDAIVATLSQAWLARTRERFEQLSAPEGDVAALLAEEIGRLAPSGPNSGVEIVFEMLAESARNPAMAEVIQAHSRGLRAILADVLRKGQQRGAVDPGLDAEATAVVIIAIIDGLKAMPLRDPALDRGSAIGLLQQMVKDILDRR</sequence>
<protein>
    <submittedName>
        <fullName evidence="7">TetR family transcriptional regulator</fullName>
    </submittedName>
</protein>
<evidence type="ECO:0000256" key="5">
    <source>
        <dbReference type="PROSITE-ProRule" id="PRU00335"/>
    </source>
</evidence>
<dbReference type="InterPro" id="IPR039538">
    <property type="entry name" value="BetI_C"/>
</dbReference>
<dbReference type="GO" id="GO:0003700">
    <property type="term" value="F:DNA-binding transcription factor activity"/>
    <property type="evidence" value="ECO:0007669"/>
    <property type="project" value="TreeGrafter"/>
</dbReference>
<accession>A0A6B8KC29</accession>
<dbReference type="InterPro" id="IPR050109">
    <property type="entry name" value="HTH-type_TetR-like_transc_reg"/>
</dbReference>
<evidence type="ECO:0000256" key="1">
    <source>
        <dbReference type="ARBA" id="ARBA00022491"/>
    </source>
</evidence>
<dbReference type="Pfam" id="PF00440">
    <property type="entry name" value="TetR_N"/>
    <property type="match status" value="1"/>
</dbReference>
<evidence type="ECO:0000259" key="6">
    <source>
        <dbReference type="PROSITE" id="PS50977"/>
    </source>
</evidence>
<dbReference type="KEGG" id="mhey:H2LOC_005135"/>
<name>A0A6B8KC29_9HYPH</name>
<evidence type="ECO:0000256" key="4">
    <source>
        <dbReference type="ARBA" id="ARBA00023163"/>
    </source>
</evidence>
<dbReference type="SUPFAM" id="SSF48498">
    <property type="entry name" value="Tetracyclin repressor-like, C-terminal domain"/>
    <property type="match status" value="1"/>
</dbReference>
<evidence type="ECO:0000313" key="7">
    <source>
        <dbReference type="EMBL" id="QGM45122.1"/>
    </source>
</evidence>
<dbReference type="PROSITE" id="PS01081">
    <property type="entry name" value="HTH_TETR_1"/>
    <property type="match status" value="1"/>
</dbReference>
<dbReference type="PANTHER" id="PTHR30055:SF223">
    <property type="entry name" value="HTH-TYPE TRANSCRIPTIONAL REGULATOR UIDR"/>
    <property type="match status" value="1"/>
</dbReference>
<dbReference type="RefSeq" id="WP_136495407.1">
    <property type="nucleotide sequence ID" value="NZ_CP046052.1"/>
</dbReference>
<dbReference type="InterPro" id="IPR009057">
    <property type="entry name" value="Homeodomain-like_sf"/>
</dbReference>
<evidence type="ECO:0000256" key="2">
    <source>
        <dbReference type="ARBA" id="ARBA00023015"/>
    </source>
</evidence>
<dbReference type="InterPro" id="IPR023772">
    <property type="entry name" value="DNA-bd_HTH_TetR-type_CS"/>
</dbReference>
<dbReference type="SUPFAM" id="SSF46689">
    <property type="entry name" value="Homeodomain-like"/>
    <property type="match status" value="1"/>
</dbReference>
<dbReference type="Proteomes" id="UP000309061">
    <property type="component" value="Chromosome"/>
</dbReference>
<dbReference type="GO" id="GO:0000976">
    <property type="term" value="F:transcription cis-regulatory region binding"/>
    <property type="evidence" value="ECO:0007669"/>
    <property type="project" value="TreeGrafter"/>
</dbReference>
<proteinExistence type="predicted"/>
<organism evidence="7 8">
    <name type="scientific">Methylocystis heyeri</name>
    <dbReference type="NCBI Taxonomy" id="391905"/>
    <lineage>
        <taxon>Bacteria</taxon>
        <taxon>Pseudomonadati</taxon>
        <taxon>Pseudomonadota</taxon>
        <taxon>Alphaproteobacteria</taxon>
        <taxon>Hyphomicrobiales</taxon>
        <taxon>Methylocystaceae</taxon>
        <taxon>Methylocystis</taxon>
    </lineage>
</organism>
<keyword evidence="4" id="KW-0804">Transcription</keyword>
<keyword evidence="8" id="KW-1185">Reference proteome</keyword>
<dbReference type="InterPro" id="IPR036271">
    <property type="entry name" value="Tet_transcr_reg_TetR-rel_C_sf"/>
</dbReference>
<keyword evidence="2" id="KW-0805">Transcription regulation</keyword>
<keyword evidence="1" id="KW-0678">Repressor</keyword>